<feature type="coiled-coil region" evidence="1">
    <location>
        <begin position="75"/>
        <end position="102"/>
    </location>
</feature>
<dbReference type="Proteomes" id="UP000314294">
    <property type="component" value="Unassembled WGS sequence"/>
</dbReference>
<comment type="caution">
    <text evidence="3">The sequence shown here is derived from an EMBL/GenBank/DDBJ whole genome shotgun (WGS) entry which is preliminary data.</text>
</comment>
<evidence type="ECO:0000256" key="2">
    <source>
        <dbReference type="SAM" id="Phobius"/>
    </source>
</evidence>
<feature type="transmembrane region" description="Helical" evidence="2">
    <location>
        <begin position="53"/>
        <end position="73"/>
    </location>
</feature>
<keyword evidence="2" id="KW-0472">Membrane</keyword>
<dbReference type="EMBL" id="SRLO01005892">
    <property type="protein sequence ID" value="TNN29241.1"/>
    <property type="molecule type" value="Genomic_DNA"/>
</dbReference>
<keyword evidence="3" id="KW-0407">Ion channel</keyword>
<keyword evidence="2" id="KW-0812">Transmembrane</keyword>
<evidence type="ECO:0000313" key="4">
    <source>
        <dbReference type="Proteomes" id="UP000314294"/>
    </source>
</evidence>
<proteinExistence type="predicted"/>
<protein>
    <submittedName>
        <fullName evidence="3">Potassium channel subfamily K member 15</fullName>
    </submittedName>
</protein>
<name>A0A4Z2EKY9_9TELE</name>
<dbReference type="Gene3D" id="1.10.287.70">
    <property type="match status" value="1"/>
</dbReference>
<evidence type="ECO:0000313" key="3">
    <source>
        <dbReference type="EMBL" id="TNN29241.1"/>
    </source>
</evidence>
<sequence length="140" mass="15891">MEDAPCVLRASEQRTPSFPSLLFLPSSFPPSLPPRLSARTPESRMKTQNIRTLSLILSIVCYLLIGAAVFDALESDSESARKRALEQRLRELKRKYGFTEEDYGDVERVVLQSEPHRAGRQWNLEDDTLTPAASEPFRLL</sequence>
<keyword evidence="2" id="KW-1133">Transmembrane helix</keyword>
<keyword evidence="1" id="KW-0175">Coiled coil</keyword>
<evidence type="ECO:0000256" key="1">
    <source>
        <dbReference type="SAM" id="Coils"/>
    </source>
</evidence>
<keyword evidence="3" id="KW-0406">Ion transport</keyword>
<keyword evidence="3" id="KW-0813">Transport</keyword>
<gene>
    <name evidence="3" type="primary">KCNK15</name>
    <name evidence="3" type="ORF">EYF80_060611</name>
</gene>
<dbReference type="GO" id="GO:0034220">
    <property type="term" value="P:monoatomic ion transmembrane transport"/>
    <property type="evidence" value="ECO:0007669"/>
    <property type="project" value="UniProtKB-KW"/>
</dbReference>
<reference evidence="3 4" key="1">
    <citation type="submission" date="2019-03" db="EMBL/GenBank/DDBJ databases">
        <title>First draft genome of Liparis tanakae, snailfish: a comprehensive survey of snailfish specific genes.</title>
        <authorList>
            <person name="Kim W."/>
            <person name="Song I."/>
            <person name="Jeong J.-H."/>
            <person name="Kim D."/>
            <person name="Kim S."/>
            <person name="Ryu S."/>
            <person name="Song J.Y."/>
            <person name="Lee S.K."/>
        </authorList>
    </citation>
    <scope>NUCLEOTIDE SEQUENCE [LARGE SCALE GENOMIC DNA]</scope>
    <source>
        <tissue evidence="3">Muscle</tissue>
    </source>
</reference>
<dbReference type="OrthoDB" id="297496at2759"/>
<keyword evidence="4" id="KW-1185">Reference proteome</keyword>
<accession>A0A4Z2EKY9</accession>
<dbReference type="AlphaFoldDB" id="A0A4Z2EKY9"/>
<organism evidence="3 4">
    <name type="scientific">Liparis tanakae</name>
    <name type="common">Tanaka's snailfish</name>
    <dbReference type="NCBI Taxonomy" id="230148"/>
    <lineage>
        <taxon>Eukaryota</taxon>
        <taxon>Metazoa</taxon>
        <taxon>Chordata</taxon>
        <taxon>Craniata</taxon>
        <taxon>Vertebrata</taxon>
        <taxon>Euteleostomi</taxon>
        <taxon>Actinopterygii</taxon>
        <taxon>Neopterygii</taxon>
        <taxon>Teleostei</taxon>
        <taxon>Neoteleostei</taxon>
        <taxon>Acanthomorphata</taxon>
        <taxon>Eupercaria</taxon>
        <taxon>Perciformes</taxon>
        <taxon>Cottioidei</taxon>
        <taxon>Cottales</taxon>
        <taxon>Liparidae</taxon>
        <taxon>Liparis</taxon>
    </lineage>
</organism>